<evidence type="ECO:0000313" key="2">
    <source>
        <dbReference type="Proteomes" id="UP000053091"/>
    </source>
</evidence>
<proteinExistence type="predicted"/>
<dbReference type="AlphaFoldDB" id="A0A0S7C188"/>
<name>A0A0S7C188_9BACT</name>
<gene>
    <name evidence="1" type="ORF">TBC1_111935</name>
</gene>
<dbReference type="EMBL" id="DF968182">
    <property type="protein sequence ID" value="GAP43777.1"/>
    <property type="molecule type" value="Genomic_DNA"/>
</dbReference>
<evidence type="ECO:0000313" key="1">
    <source>
        <dbReference type="EMBL" id="GAP43777.1"/>
    </source>
</evidence>
<keyword evidence="2" id="KW-1185">Reference proteome</keyword>
<protein>
    <submittedName>
        <fullName evidence="1">Uncharacterized protein</fullName>
    </submittedName>
</protein>
<dbReference type="Proteomes" id="UP000053091">
    <property type="component" value="Unassembled WGS sequence"/>
</dbReference>
<accession>A0A0S7C188</accession>
<reference evidence="1" key="1">
    <citation type="journal article" date="2015" name="Genome Announc.">
        <title>Draft Genome Sequence of Bacteroidales Strain TBC1, a Novel Isolate from a Methanogenic Wastewater Treatment System.</title>
        <authorList>
            <person name="Tourlousse D.M."/>
            <person name="Matsuura N."/>
            <person name="Sun L."/>
            <person name="Toyonaga M."/>
            <person name="Kuroda K."/>
            <person name="Ohashi A."/>
            <person name="Cruz R."/>
            <person name="Yamaguchi T."/>
            <person name="Sekiguchi Y."/>
        </authorList>
    </citation>
    <scope>NUCLEOTIDE SEQUENCE [LARGE SCALE GENOMIC DNA]</scope>
    <source>
        <strain evidence="1">TBC1</strain>
    </source>
</reference>
<sequence>MQISYFTKIDFMKVTAVLLFLFPCFLSLSGQENTPRTVGVIYELSDSIHQYHVGFTIFENFEKVYPQNKGTNKIIEEMLNREIRYITGLKVYKLNYSFKEIDQMIKTKATDPISAYDIIMVILDEGVTTSSGYIVNTHKGRGVFTNFTRGITIYANLGVELINTSTNKRVIYDLKNNVLSSEGVNRAVFRYKKKFLESGESKKEISDDKLTEIQNNLLEMYQMQAKKAFDPYVLSKMVSELFKQ</sequence>
<organism evidence="1">
    <name type="scientific">Lentimicrobium saccharophilum</name>
    <dbReference type="NCBI Taxonomy" id="1678841"/>
    <lineage>
        <taxon>Bacteria</taxon>
        <taxon>Pseudomonadati</taxon>
        <taxon>Bacteroidota</taxon>
        <taxon>Bacteroidia</taxon>
        <taxon>Bacteroidales</taxon>
        <taxon>Lentimicrobiaceae</taxon>
        <taxon>Lentimicrobium</taxon>
    </lineage>
</organism>